<proteinExistence type="predicted"/>
<protein>
    <submittedName>
        <fullName evidence="1">Uncharacterized protein</fullName>
    </submittedName>
</protein>
<dbReference type="PATRIC" id="fig|452.5.peg.732"/>
<dbReference type="STRING" id="452.Lspi_0668"/>
<evidence type="ECO:0000313" key="1">
    <source>
        <dbReference type="EMBL" id="KTD65351.1"/>
    </source>
</evidence>
<keyword evidence="2" id="KW-1185">Reference proteome</keyword>
<accession>A0A0W0Z8D2</accession>
<dbReference type="AlphaFoldDB" id="A0A0W0Z8D2"/>
<dbReference type="EMBL" id="LNYX01000007">
    <property type="protein sequence ID" value="KTD65351.1"/>
    <property type="molecule type" value="Genomic_DNA"/>
</dbReference>
<name>A0A0W0Z8D2_LEGSP</name>
<sequence length="193" mass="22364">MKEELLNKLKQINPVDEDNIPKNQGNCQWCAIEGARVLLEDVEPTEIPSHQDDSGNDPIEERLHSKYGSNYVSSDDPEVFFEEIRKLNKGDLMLVSLENDDLDHAYIIYIDEEGDPYLIDPDRQLFVELDERENFYHSVKGWNNVETINYLNGDINSEFRDKIKVDICVLTKQAVESDPLPEFGSEPPRLQYM</sequence>
<reference evidence="1 2" key="1">
    <citation type="submission" date="2015-11" db="EMBL/GenBank/DDBJ databases">
        <title>Genomic analysis of 38 Legionella species identifies large and diverse effector repertoires.</title>
        <authorList>
            <person name="Burstein D."/>
            <person name="Amaro F."/>
            <person name="Zusman T."/>
            <person name="Lifshitz Z."/>
            <person name="Cohen O."/>
            <person name="Gilbert J.A."/>
            <person name="Pupko T."/>
            <person name="Shuman H.A."/>
            <person name="Segal G."/>
        </authorList>
    </citation>
    <scope>NUCLEOTIDE SEQUENCE [LARGE SCALE GENOMIC DNA]</scope>
    <source>
        <strain evidence="1 2">Mt.St.Helens-9</strain>
    </source>
</reference>
<dbReference type="OrthoDB" id="5643559at2"/>
<evidence type="ECO:0000313" key="2">
    <source>
        <dbReference type="Proteomes" id="UP000054877"/>
    </source>
</evidence>
<gene>
    <name evidence="1" type="ORF">Lspi_0668</name>
</gene>
<dbReference type="Proteomes" id="UP000054877">
    <property type="component" value="Unassembled WGS sequence"/>
</dbReference>
<comment type="caution">
    <text evidence="1">The sequence shown here is derived from an EMBL/GenBank/DDBJ whole genome shotgun (WGS) entry which is preliminary data.</text>
</comment>
<organism evidence="1 2">
    <name type="scientific">Legionella spiritensis</name>
    <dbReference type="NCBI Taxonomy" id="452"/>
    <lineage>
        <taxon>Bacteria</taxon>
        <taxon>Pseudomonadati</taxon>
        <taxon>Pseudomonadota</taxon>
        <taxon>Gammaproteobacteria</taxon>
        <taxon>Legionellales</taxon>
        <taxon>Legionellaceae</taxon>
        <taxon>Legionella</taxon>
    </lineage>
</organism>
<dbReference type="RefSeq" id="WP_058482618.1">
    <property type="nucleotide sequence ID" value="NZ_CAAAII010000002.1"/>
</dbReference>